<name>A0ACC2GTH7_DALPE</name>
<sequence>STSATPSISTTSTSATPSISTTSTSATPVPLKPAPVVCGNAPLNSGPGAGTSLATAGLWPWIASLQTNGVHVCGGTLVSLDSVMSDAGCVSSQPNASQWTVIL</sequence>
<proteinExistence type="predicted"/>
<keyword evidence="2" id="KW-1185">Reference proteome</keyword>
<dbReference type="Proteomes" id="UP001157502">
    <property type="component" value="Chromosome 9"/>
</dbReference>
<feature type="non-terminal residue" evidence="1">
    <location>
        <position position="103"/>
    </location>
</feature>
<protein>
    <submittedName>
        <fullName evidence="1">Uncharacterized protein</fullName>
    </submittedName>
</protein>
<dbReference type="EMBL" id="CM055736">
    <property type="protein sequence ID" value="KAJ8006786.1"/>
    <property type="molecule type" value="Genomic_DNA"/>
</dbReference>
<evidence type="ECO:0000313" key="2">
    <source>
        <dbReference type="Proteomes" id="UP001157502"/>
    </source>
</evidence>
<evidence type="ECO:0000313" key="1">
    <source>
        <dbReference type="EMBL" id="KAJ8006786.1"/>
    </source>
</evidence>
<feature type="non-terminal residue" evidence="1">
    <location>
        <position position="1"/>
    </location>
</feature>
<accession>A0ACC2GTH7</accession>
<reference evidence="1" key="1">
    <citation type="submission" date="2021-05" db="EMBL/GenBank/DDBJ databases">
        <authorList>
            <person name="Pan Q."/>
            <person name="Jouanno E."/>
            <person name="Zahm M."/>
            <person name="Klopp C."/>
            <person name="Cabau C."/>
            <person name="Louis A."/>
            <person name="Berthelot C."/>
            <person name="Parey E."/>
            <person name="Roest Crollius H."/>
            <person name="Montfort J."/>
            <person name="Robinson-Rechavi M."/>
            <person name="Bouchez O."/>
            <person name="Lampietro C."/>
            <person name="Lopez Roques C."/>
            <person name="Donnadieu C."/>
            <person name="Postlethwait J."/>
            <person name="Bobe J."/>
            <person name="Dillon D."/>
            <person name="Chandos A."/>
            <person name="von Hippel F."/>
            <person name="Guiguen Y."/>
        </authorList>
    </citation>
    <scope>NUCLEOTIDE SEQUENCE</scope>
    <source>
        <strain evidence="1">YG-Jan2019</strain>
    </source>
</reference>
<organism evidence="1 2">
    <name type="scientific">Dallia pectoralis</name>
    <name type="common">Alaska blackfish</name>
    <dbReference type="NCBI Taxonomy" id="75939"/>
    <lineage>
        <taxon>Eukaryota</taxon>
        <taxon>Metazoa</taxon>
        <taxon>Chordata</taxon>
        <taxon>Craniata</taxon>
        <taxon>Vertebrata</taxon>
        <taxon>Euteleostomi</taxon>
        <taxon>Actinopterygii</taxon>
        <taxon>Neopterygii</taxon>
        <taxon>Teleostei</taxon>
        <taxon>Protacanthopterygii</taxon>
        <taxon>Esociformes</taxon>
        <taxon>Umbridae</taxon>
        <taxon>Dallia</taxon>
    </lineage>
</organism>
<gene>
    <name evidence="1" type="ORF">DPEC_G00110830</name>
</gene>
<comment type="caution">
    <text evidence="1">The sequence shown here is derived from an EMBL/GenBank/DDBJ whole genome shotgun (WGS) entry which is preliminary data.</text>
</comment>